<dbReference type="Gene3D" id="3.40.50.720">
    <property type="entry name" value="NAD(P)-binding Rossmann-like Domain"/>
    <property type="match status" value="2"/>
</dbReference>
<evidence type="ECO:0000256" key="3">
    <source>
        <dbReference type="ARBA" id="ARBA00023027"/>
    </source>
</evidence>
<dbReference type="RefSeq" id="WP_131911230.1">
    <property type="nucleotide sequence ID" value="NZ_OU594967.1"/>
</dbReference>
<dbReference type="InterPro" id="IPR006140">
    <property type="entry name" value="D-isomer_DH_NAD-bd"/>
</dbReference>
<comment type="caution">
    <text evidence="7">The sequence shown here is derived from an EMBL/GenBank/DDBJ whole genome shotgun (WGS) entry which is preliminary data.</text>
</comment>
<gene>
    <name evidence="7" type="ORF">EV690_0362</name>
</gene>
<dbReference type="CDD" id="cd12162">
    <property type="entry name" value="2-Hacid_dh_4"/>
    <property type="match status" value="1"/>
</dbReference>
<keyword evidence="3" id="KW-0520">NAD</keyword>
<dbReference type="PROSITE" id="PS00671">
    <property type="entry name" value="D_2_HYDROXYACID_DH_3"/>
    <property type="match status" value="1"/>
</dbReference>
<dbReference type="PANTHER" id="PTHR43761">
    <property type="entry name" value="D-ISOMER SPECIFIC 2-HYDROXYACID DEHYDROGENASE FAMILY PROTEIN (AFU_ORTHOLOGUE AFUA_1G13630)"/>
    <property type="match status" value="1"/>
</dbReference>
<dbReference type="InterPro" id="IPR006139">
    <property type="entry name" value="D-isomer_2_OHA_DH_cat_dom"/>
</dbReference>
<keyword evidence="8" id="KW-1185">Reference proteome</keyword>
<dbReference type="FunFam" id="3.40.50.720:FF:000203">
    <property type="entry name" value="D-3-phosphoglycerate dehydrogenase (SerA)"/>
    <property type="match status" value="1"/>
</dbReference>
<evidence type="ECO:0000259" key="5">
    <source>
        <dbReference type="Pfam" id="PF00389"/>
    </source>
</evidence>
<evidence type="ECO:0000256" key="1">
    <source>
        <dbReference type="ARBA" id="ARBA00005854"/>
    </source>
</evidence>
<evidence type="ECO:0000313" key="8">
    <source>
        <dbReference type="Proteomes" id="UP000295565"/>
    </source>
</evidence>
<organism evidence="7 8">
    <name type="scientific">Celerinatantimonas diazotrophica</name>
    <dbReference type="NCBI Taxonomy" id="412034"/>
    <lineage>
        <taxon>Bacteria</taxon>
        <taxon>Pseudomonadati</taxon>
        <taxon>Pseudomonadota</taxon>
        <taxon>Gammaproteobacteria</taxon>
        <taxon>Celerinatantimonadaceae</taxon>
        <taxon>Celerinatantimonas</taxon>
    </lineage>
</organism>
<dbReference type="EMBL" id="SMGD01000003">
    <property type="protein sequence ID" value="TCK63264.1"/>
    <property type="molecule type" value="Genomic_DNA"/>
</dbReference>
<sequence>MAIVVCLERDSLGQQFTLPSLNGDHEWRDYPSTTPEQVAPRLRDADVVVVNKVVLNESLLSQLPKLKCIAVSATGVNNVDLSAASRLGIKVCNIQRYSGDGVAEHTFMLMLALRRSLISYHQAQQNGHWQACGQFFYADFPIDNLKGQTLGLIGSGDLGQHVAHIAQAFGMKVLFAARKGQAASNGKVAFEQLLEQSDIISLHCPLTPETQNLIGEPEFAKMKETAILINTARGGIVNEQALLQALETKQIAGAGFDVSEQEPPSDNSPLMQAAQYDNCIVTPHIAWASQQSRQILIDQLIHNIQSFLDGHPKHLVN</sequence>
<dbReference type="Pfam" id="PF00389">
    <property type="entry name" value="2-Hacid_dh"/>
    <property type="match status" value="1"/>
</dbReference>
<dbReference type="PANTHER" id="PTHR43761:SF1">
    <property type="entry name" value="D-ISOMER SPECIFIC 2-HYDROXYACID DEHYDROGENASE CATALYTIC DOMAIN-CONTAINING PROTEIN-RELATED"/>
    <property type="match status" value="1"/>
</dbReference>
<evidence type="ECO:0000256" key="2">
    <source>
        <dbReference type="ARBA" id="ARBA00023002"/>
    </source>
</evidence>
<dbReference type="Pfam" id="PF02826">
    <property type="entry name" value="2-Hacid_dh_C"/>
    <property type="match status" value="1"/>
</dbReference>
<dbReference type="SUPFAM" id="SSF51735">
    <property type="entry name" value="NAD(P)-binding Rossmann-fold domains"/>
    <property type="match status" value="1"/>
</dbReference>
<dbReference type="GO" id="GO:0016616">
    <property type="term" value="F:oxidoreductase activity, acting on the CH-OH group of donors, NAD or NADP as acceptor"/>
    <property type="evidence" value="ECO:0007669"/>
    <property type="project" value="InterPro"/>
</dbReference>
<dbReference type="InterPro" id="IPR029753">
    <property type="entry name" value="D-isomer_DH_CS"/>
</dbReference>
<dbReference type="SUPFAM" id="SSF52283">
    <property type="entry name" value="Formate/glycerate dehydrogenase catalytic domain-like"/>
    <property type="match status" value="1"/>
</dbReference>
<evidence type="ECO:0000313" key="7">
    <source>
        <dbReference type="EMBL" id="TCK63264.1"/>
    </source>
</evidence>
<proteinExistence type="inferred from homology"/>
<evidence type="ECO:0000259" key="6">
    <source>
        <dbReference type="Pfam" id="PF02826"/>
    </source>
</evidence>
<keyword evidence="2 4" id="KW-0560">Oxidoreductase</keyword>
<dbReference type="OrthoDB" id="9805416at2"/>
<accession>A0A4R1KF67</accession>
<evidence type="ECO:0000256" key="4">
    <source>
        <dbReference type="RuleBase" id="RU003719"/>
    </source>
</evidence>
<dbReference type="InterPro" id="IPR050418">
    <property type="entry name" value="D-iso_2-hydroxyacid_DH_PdxB"/>
</dbReference>
<dbReference type="PROSITE" id="PS00670">
    <property type="entry name" value="D_2_HYDROXYACID_DH_2"/>
    <property type="match status" value="1"/>
</dbReference>
<dbReference type="Proteomes" id="UP000295565">
    <property type="component" value="Unassembled WGS sequence"/>
</dbReference>
<comment type="similarity">
    <text evidence="1 4">Belongs to the D-isomer specific 2-hydroxyacid dehydrogenase family.</text>
</comment>
<dbReference type="GO" id="GO:0051287">
    <property type="term" value="F:NAD binding"/>
    <property type="evidence" value="ECO:0007669"/>
    <property type="project" value="InterPro"/>
</dbReference>
<feature type="domain" description="D-isomer specific 2-hydroxyacid dehydrogenase NAD-binding" evidence="6">
    <location>
        <begin position="107"/>
        <end position="286"/>
    </location>
</feature>
<name>A0A4R1KF67_9GAMM</name>
<dbReference type="AlphaFoldDB" id="A0A4R1KF67"/>
<dbReference type="InterPro" id="IPR036291">
    <property type="entry name" value="NAD(P)-bd_dom_sf"/>
</dbReference>
<feature type="domain" description="D-isomer specific 2-hydroxyacid dehydrogenase catalytic" evidence="5">
    <location>
        <begin position="29"/>
        <end position="317"/>
    </location>
</feature>
<protein>
    <submittedName>
        <fullName evidence="7">Glycerate dehydrogenase</fullName>
    </submittedName>
</protein>
<reference evidence="7 8" key="1">
    <citation type="submission" date="2019-03" db="EMBL/GenBank/DDBJ databases">
        <title>Genomic Encyclopedia of Type Strains, Phase IV (KMG-IV): sequencing the most valuable type-strain genomes for metagenomic binning, comparative biology and taxonomic classification.</title>
        <authorList>
            <person name="Goeker M."/>
        </authorList>
    </citation>
    <scope>NUCLEOTIDE SEQUENCE [LARGE SCALE GENOMIC DNA]</scope>
    <source>
        <strain evidence="7 8">DSM 18577</strain>
    </source>
</reference>